<dbReference type="Pfam" id="PF04773">
    <property type="entry name" value="FecR"/>
    <property type="match status" value="1"/>
</dbReference>
<accession>A0A4Q1ATT6</accession>
<dbReference type="InterPro" id="IPR012373">
    <property type="entry name" value="Ferrdict_sens_TM"/>
</dbReference>
<gene>
    <name evidence="4" type="ORF">CP965_10260</name>
</gene>
<reference evidence="4 5" key="1">
    <citation type="submission" date="2017-09" db="EMBL/GenBank/DDBJ databases">
        <title>Genomics of the genus Arcobacter.</title>
        <authorList>
            <person name="Perez-Cataluna A."/>
            <person name="Figueras M.J."/>
            <person name="Salas-Masso N."/>
        </authorList>
    </citation>
    <scope>NUCLEOTIDE SEQUENCE [LARGE SCALE GENOMIC DNA]</scope>
    <source>
        <strain evidence="4 5">F156-34</strain>
    </source>
</reference>
<dbReference type="OrthoDB" id="5342413at2"/>
<evidence type="ECO:0000256" key="1">
    <source>
        <dbReference type="SAM" id="Phobius"/>
    </source>
</evidence>
<sequence>MIMENKIKEQAVYWITCEKEGLNESQKKELKSWLKENPFHQKAYDRMKFIHQMSNSLSKENSQKLSSEVHRSLSKSKLSFKVKSYYTSAAAIVLVLFFSLFKIYDENSLKYEKVYSTNTQSILEQSLPDGSIISLDAKTKLDIKFYKNKREAFLSNGKVMFNVEKNENRPFLITSNNIQIEVVGTKFEVISSNNKTTINVKEGKVRTYFLNDLDRKVNTRLLTKAETITYTNQGKINKYLKLNPNKIALWQNNLISFNQISLKEALEEFSKYYDYNFDFSHKKIENYIITGEFATNQIDIFLSTITKIYPLNIDKKDKLIKISKKIEN</sequence>
<proteinExistence type="predicted"/>
<keyword evidence="1" id="KW-0812">Transmembrane</keyword>
<evidence type="ECO:0000313" key="5">
    <source>
        <dbReference type="Proteomes" id="UP000289718"/>
    </source>
</evidence>
<dbReference type="Pfam" id="PF16344">
    <property type="entry name" value="FecR_C"/>
    <property type="match status" value="1"/>
</dbReference>
<evidence type="ECO:0000313" key="4">
    <source>
        <dbReference type="EMBL" id="RXK12153.1"/>
    </source>
</evidence>
<dbReference type="EMBL" id="NXIE01000004">
    <property type="protein sequence ID" value="RXK12153.1"/>
    <property type="molecule type" value="Genomic_DNA"/>
</dbReference>
<evidence type="ECO:0000259" key="2">
    <source>
        <dbReference type="Pfam" id="PF04773"/>
    </source>
</evidence>
<dbReference type="InterPro" id="IPR006860">
    <property type="entry name" value="FecR"/>
</dbReference>
<organism evidence="4 5">
    <name type="scientific">Halarcobacter mediterraneus</name>
    <dbReference type="NCBI Taxonomy" id="2023153"/>
    <lineage>
        <taxon>Bacteria</taxon>
        <taxon>Pseudomonadati</taxon>
        <taxon>Campylobacterota</taxon>
        <taxon>Epsilonproteobacteria</taxon>
        <taxon>Campylobacterales</taxon>
        <taxon>Arcobacteraceae</taxon>
        <taxon>Halarcobacter</taxon>
    </lineage>
</organism>
<dbReference type="AlphaFoldDB" id="A0A4Q1ATT6"/>
<feature type="domain" description="Protein FecR C-terminal" evidence="3">
    <location>
        <begin position="255"/>
        <end position="321"/>
    </location>
</feature>
<dbReference type="GO" id="GO:0016989">
    <property type="term" value="F:sigma factor antagonist activity"/>
    <property type="evidence" value="ECO:0007669"/>
    <property type="project" value="TreeGrafter"/>
</dbReference>
<feature type="transmembrane region" description="Helical" evidence="1">
    <location>
        <begin position="85"/>
        <end position="104"/>
    </location>
</feature>
<comment type="caution">
    <text evidence="4">The sequence shown here is derived from an EMBL/GenBank/DDBJ whole genome shotgun (WGS) entry which is preliminary data.</text>
</comment>
<dbReference type="PIRSF" id="PIRSF018266">
    <property type="entry name" value="FecR"/>
    <property type="match status" value="1"/>
</dbReference>
<dbReference type="PANTHER" id="PTHR30273">
    <property type="entry name" value="PERIPLASMIC SIGNAL SENSOR AND SIGMA FACTOR ACTIVATOR FECR-RELATED"/>
    <property type="match status" value="1"/>
</dbReference>
<name>A0A4Q1ATT6_9BACT</name>
<dbReference type="Proteomes" id="UP000289718">
    <property type="component" value="Unassembled WGS sequence"/>
</dbReference>
<keyword evidence="1" id="KW-0472">Membrane</keyword>
<dbReference type="Gene3D" id="3.55.50.30">
    <property type="match status" value="1"/>
</dbReference>
<dbReference type="InterPro" id="IPR032508">
    <property type="entry name" value="FecR_C"/>
</dbReference>
<dbReference type="PANTHER" id="PTHR30273:SF2">
    <property type="entry name" value="PROTEIN FECR"/>
    <property type="match status" value="1"/>
</dbReference>
<feature type="domain" description="FecR protein" evidence="2">
    <location>
        <begin position="114"/>
        <end position="206"/>
    </location>
</feature>
<dbReference type="Gene3D" id="2.60.120.1440">
    <property type="match status" value="1"/>
</dbReference>
<protein>
    <submittedName>
        <fullName evidence="4">Siderophore-interacting protein</fullName>
    </submittedName>
</protein>
<keyword evidence="5" id="KW-1185">Reference proteome</keyword>
<keyword evidence="1" id="KW-1133">Transmembrane helix</keyword>
<evidence type="ECO:0000259" key="3">
    <source>
        <dbReference type="Pfam" id="PF16344"/>
    </source>
</evidence>